<gene>
    <name evidence="2" type="ORF">JAO13_37660</name>
</gene>
<reference evidence="2" key="1">
    <citation type="submission" date="2020-12" db="EMBL/GenBank/DDBJ databases">
        <title>Burkholderia cepacia complex in Mexico.</title>
        <authorList>
            <person name="Estrada P."/>
        </authorList>
    </citation>
    <scope>NUCLEOTIDE SEQUENCE</scope>
    <source>
        <strain evidence="2">871</strain>
    </source>
</reference>
<evidence type="ECO:0000313" key="3">
    <source>
        <dbReference type="Proteomes" id="UP000645612"/>
    </source>
</evidence>
<keyword evidence="1" id="KW-0472">Membrane</keyword>
<evidence type="ECO:0008006" key="4">
    <source>
        <dbReference type="Google" id="ProtNLM"/>
    </source>
</evidence>
<dbReference type="AlphaFoldDB" id="A0A8I1B2R3"/>
<dbReference type="Proteomes" id="UP000645612">
    <property type="component" value="Unassembled WGS sequence"/>
</dbReference>
<organism evidence="2 3">
    <name type="scientific">Burkholderia cepacia</name>
    <name type="common">Pseudomonas cepacia</name>
    <dbReference type="NCBI Taxonomy" id="292"/>
    <lineage>
        <taxon>Bacteria</taxon>
        <taxon>Pseudomonadati</taxon>
        <taxon>Pseudomonadota</taxon>
        <taxon>Betaproteobacteria</taxon>
        <taxon>Burkholderiales</taxon>
        <taxon>Burkholderiaceae</taxon>
        <taxon>Burkholderia</taxon>
        <taxon>Burkholderia cepacia complex</taxon>
    </lineage>
</organism>
<keyword evidence="1" id="KW-1133">Transmembrane helix</keyword>
<evidence type="ECO:0000313" key="2">
    <source>
        <dbReference type="EMBL" id="MBH9702172.1"/>
    </source>
</evidence>
<protein>
    <recommendedName>
        <fullName evidence="4">Arginine:ornithine antiporter</fullName>
    </recommendedName>
</protein>
<feature type="transmembrane region" description="Helical" evidence="1">
    <location>
        <begin position="47"/>
        <end position="73"/>
    </location>
</feature>
<proteinExistence type="predicted"/>
<dbReference type="RefSeq" id="WP_155642000.1">
    <property type="nucleotide sequence ID" value="NZ_CADDZZ010000024.1"/>
</dbReference>
<accession>A0A8I1B2R3</accession>
<feature type="transmembrane region" description="Helical" evidence="1">
    <location>
        <begin position="7"/>
        <end position="27"/>
    </location>
</feature>
<comment type="caution">
    <text evidence="2">The sequence shown here is derived from an EMBL/GenBank/DDBJ whole genome shotgun (WGS) entry which is preliminary data.</text>
</comment>
<sequence>MTRPLYLFWGGLDLLYLVRYCWLNLAAGRIPLYDDIQAFGQLHEPGGYAAVWFGLSLLLTVSIAVSACLFLRGSRYARPLAYAQVPLRLLLAVPSLSFIPWLLHLGEGPSLSLNLGLLLLSELLKVITLRRHGRAKGPAAPAA</sequence>
<keyword evidence="1" id="KW-0812">Transmembrane</keyword>
<evidence type="ECO:0000256" key="1">
    <source>
        <dbReference type="SAM" id="Phobius"/>
    </source>
</evidence>
<name>A0A8I1B2R3_BURCE</name>
<dbReference type="EMBL" id="JAEDXG010000062">
    <property type="protein sequence ID" value="MBH9702172.1"/>
    <property type="molecule type" value="Genomic_DNA"/>
</dbReference>